<dbReference type="GO" id="GO:0016887">
    <property type="term" value="F:ATP hydrolysis activity"/>
    <property type="evidence" value="ECO:0007669"/>
    <property type="project" value="InterPro"/>
</dbReference>
<dbReference type="GO" id="GO:0005886">
    <property type="term" value="C:plasma membrane"/>
    <property type="evidence" value="ECO:0007669"/>
    <property type="project" value="UniProtKB-SubCell"/>
</dbReference>
<protein>
    <submittedName>
        <fullName evidence="11">Multidrug ABC transporter permease</fullName>
    </submittedName>
</protein>
<keyword evidence="2 8" id="KW-0812">Transmembrane</keyword>
<comment type="caution">
    <text evidence="11">The sequence shown here is derived from an EMBL/GenBank/DDBJ whole genome shotgun (WGS) entry which is preliminary data.</text>
</comment>
<keyword evidence="5 8" id="KW-1133">Transmembrane helix</keyword>
<dbReference type="InterPro" id="IPR003593">
    <property type="entry name" value="AAA+_ATPase"/>
</dbReference>
<keyword evidence="12" id="KW-1185">Reference proteome</keyword>
<dbReference type="InterPro" id="IPR036640">
    <property type="entry name" value="ABC1_TM_sf"/>
</dbReference>
<evidence type="ECO:0000256" key="7">
    <source>
        <dbReference type="SAM" id="MobiDB-lite"/>
    </source>
</evidence>
<dbReference type="SMART" id="SM00382">
    <property type="entry name" value="AAA"/>
    <property type="match status" value="1"/>
</dbReference>
<dbReference type="InterPro" id="IPR039421">
    <property type="entry name" value="Type_1_exporter"/>
</dbReference>
<evidence type="ECO:0000259" key="10">
    <source>
        <dbReference type="PROSITE" id="PS50929"/>
    </source>
</evidence>
<dbReference type="InterPro" id="IPR027417">
    <property type="entry name" value="P-loop_NTPase"/>
</dbReference>
<dbReference type="SUPFAM" id="SSF90123">
    <property type="entry name" value="ABC transporter transmembrane region"/>
    <property type="match status" value="1"/>
</dbReference>
<dbReference type="PANTHER" id="PTHR43394:SF1">
    <property type="entry name" value="ATP-BINDING CASSETTE SUB-FAMILY B MEMBER 10, MITOCHONDRIAL"/>
    <property type="match status" value="1"/>
</dbReference>
<evidence type="ECO:0000259" key="9">
    <source>
        <dbReference type="PROSITE" id="PS50893"/>
    </source>
</evidence>
<dbReference type="Pfam" id="PF00005">
    <property type="entry name" value="ABC_tran"/>
    <property type="match status" value="1"/>
</dbReference>
<feature type="transmembrane region" description="Helical" evidence="8">
    <location>
        <begin position="241"/>
        <end position="263"/>
    </location>
</feature>
<feature type="transmembrane region" description="Helical" evidence="8">
    <location>
        <begin position="132"/>
        <end position="160"/>
    </location>
</feature>
<evidence type="ECO:0000256" key="3">
    <source>
        <dbReference type="ARBA" id="ARBA00022741"/>
    </source>
</evidence>
<dbReference type="SUPFAM" id="SSF52540">
    <property type="entry name" value="P-loop containing nucleoside triphosphate hydrolases"/>
    <property type="match status" value="1"/>
</dbReference>
<dbReference type="PROSITE" id="PS50929">
    <property type="entry name" value="ABC_TM1F"/>
    <property type="match status" value="1"/>
</dbReference>
<evidence type="ECO:0000256" key="2">
    <source>
        <dbReference type="ARBA" id="ARBA00022692"/>
    </source>
</evidence>
<dbReference type="AlphaFoldDB" id="A0A919IJD8"/>
<evidence type="ECO:0000256" key="8">
    <source>
        <dbReference type="SAM" id="Phobius"/>
    </source>
</evidence>
<dbReference type="InterPro" id="IPR003439">
    <property type="entry name" value="ABC_transporter-like_ATP-bd"/>
</dbReference>
<keyword evidence="3" id="KW-0547">Nucleotide-binding</keyword>
<feature type="region of interest" description="Disordered" evidence="7">
    <location>
        <begin position="611"/>
        <end position="649"/>
    </location>
</feature>
<dbReference type="PANTHER" id="PTHR43394">
    <property type="entry name" value="ATP-DEPENDENT PERMEASE MDL1, MITOCHONDRIAL"/>
    <property type="match status" value="1"/>
</dbReference>
<evidence type="ECO:0000256" key="1">
    <source>
        <dbReference type="ARBA" id="ARBA00004651"/>
    </source>
</evidence>
<feature type="domain" description="ABC transmembrane type-1" evidence="10">
    <location>
        <begin position="11"/>
        <end position="298"/>
    </location>
</feature>
<accession>A0A919IJD8</accession>
<keyword evidence="4" id="KW-0067">ATP-binding</keyword>
<dbReference type="EMBL" id="BOMH01000036">
    <property type="protein sequence ID" value="GID66849.1"/>
    <property type="molecule type" value="Genomic_DNA"/>
</dbReference>
<name>A0A919IJD8_9ACTN</name>
<feature type="domain" description="ABC transporter" evidence="9">
    <location>
        <begin position="338"/>
        <end position="578"/>
    </location>
</feature>
<comment type="subcellular location">
    <subcellularLocation>
        <location evidence="1">Cell membrane</location>
        <topology evidence="1">Multi-pass membrane protein</topology>
    </subcellularLocation>
</comment>
<organism evidence="11 12">
    <name type="scientific">Actinoplanes cyaneus</name>
    <dbReference type="NCBI Taxonomy" id="52696"/>
    <lineage>
        <taxon>Bacteria</taxon>
        <taxon>Bacillati</taxon>
        <taxon>Actinomycetota</taxon>
        <taxon>Actinomycetes</taxon>
        <taxon>Micromonosporales</taxon>
        <taxon>Micromonosporaceae</taxon>
        <taxon>Actinoplanes</taxon>
    </lineage>
</organism>
<evidence type="ECO:0000313" key="11">
    <source>
        <dbReference type="EMBL" id="GID66849.1"/>
    </source>
</evidence>
<gene>
    <name evidence="11" type="ORF">Acy02nite_47300</name>
</gene>
<evidence type="ECO:0000313" key="12">
    <source>
        <dbReference type="Proteomes" id="UP000619479"/>
    </source>
</evidence>
<dbReference type="Gene3D" id="3.40.50.300">
    <property type="entry name" value="P-loop containing nucleotide triphosphate hydrolases"/>
    <property type="match status" value="1"/>
</dbReference>
<keyword evidence="6 8" id="KW-0472">Membrane</keyword>
<dbReference type="Gene3D" id="1.20.1560.10">
    <property type="entry name" value="ABC transporter type 1, transmembrane domain"/>
    <property type="match status" value="1"/>
</dbReference>
<proteinExistence type="predicted"/>
<dbReference type="Proteomes" id="UP000619479">
    <property type="component" value="Unassembled WGS sequence"/>
</dbReference>
<evidence type="ECO:0000256" key="6">
    <source>
        <dbReference type="ARBA" id="ARBA00023136"/>
    </source>
</evidence>
<dbReference type="GO" id="GO:0005524">
    <property type="term" value="F:ATP binding"/>
    <property type="evidence" value="ECO:0007669"/>
    <property type="project" value="UniProtKB-KW"/>
</dbReference>
<reference evidence="11" key="1">
    <citation type="submission" date="2021-01" db="EMBL/GenBank/DDBJ databases">
        <title>Whole genome shotgun sequence of Actinoplanes cyaneus NBRC 14990.</title>
        <authorList>
            <person name="Komaki H."/>
            <person name="Tamura T."/>
        </authorList>
    </citation>
    <scope>NUCLEOTIDE SEQUENCE</scope>
    <source>
        <strain evidence="11">NBRC 14990</strain>
    </source>
</reference>
<dbReference type="GO" id="GO:0015421">
    <property type="term" value="F:ABC-type oligopeptide transporter activity"/>
    <property type="evidence" value="ECO:0007669"/>
    <property type="project" value="TreeGrafter"/>
</dbReference>
<evidence type="ECO:0000256" key="4">
    <source>
        <dbReference type="ARBA" id="ARBA00022840"/>
    </source>
</evidence>
<sequence>MAWDADKVRTALIVAATTCSGVLAAFGLLATQRVLIELFAGGPTPDRVRAALPALAWLAAVTMIRGGLGLAVGYALNGLTPRVHLAVERELFENTTGVELRAFDDDGFAEGMERATRGTEAAIELVQNTMNLFAGVVSLLAVIVAVVTIHPLLLAALLVATVSTGYAALRAGHVRFQSYLASSTRRRRQWVLQRLMADRKSAAELRSYGLRGFLLRLYDQVMGAQIGEELRVAQRVTATTSIGAAIGGIALAGVYVLLGMLLVDGEIPLAAAATCVIAVQAAQRALAQVTFQVDRVFSSGQFFNEYIRFLASSAAFLPGKPKPDDADIRPAPDGLTELSLSGVCFHYPDRDRPAVGAVTLTIHAGQTIALVGENGSGKSTLAAMISGLREPTSGELRWNSRPYASWDTDGLRRHIAVAVQDHHQWPFSAATNIAMGDIDTPADSARIEAAACEAAAHDMITELPHGYDTLLDRTFKEGQDLSGGQWQRIAAARAFLRNAPLLIMDEPSSALDPRAEDALFQALRSRQGTKTTILITHRLANITHADQIFVLEHGVVIEAGTHHELMALAGLYQQLFSLQAAGYAANAAASSMSSSLMPPCRAGVTWLDTSASASTSATQRPERQRHRKWAATRRSADAGISPGEASSAESSYQANGANFLCTALRFSAPVGPARRSWLTSWGISSVYR</sequence>
<evidence type="ECO:0000256" key="5">
    <source>
        <dbReference type="ARBA" id="ARBA00022989"/>
    </source>
</evidence>
<feature type="transmembrane region" description="Helical" evidence="8">
    <location>
        <begin position="12"/>
        <end position="30"/>
    </location>
</feature>
<dbReference type="InterPro" id="IPR011527">
    <property type="entry name" value="ABC1_TM_dom"/>
</dbReference>
<dbReference type="PROSITE" id="PS50893">
    <property type="entry name" value="ABC_TRANSPORTER_2"/>
    <property type="match status" value="1"/>
</dbReference>
<feature type="transmembrane region" description="Helical" evidence="8">
    <location>
        <begin position="51"/>
        <end position="76"/>
    </location>
</feature>